<proteinExistence type="predicted"/>
<evidence type="ECO:0000313" key="1">
    <source>
        <dbReference type="EMBL" id="VDM82937.1"/>
    </source>
</evidence>
<dbReference type="Proteomes" id="UP000270094">
    <property type="component" value="Unassembled WGS sequence"/>
</dbReference>
<sequence>MGQFIQGNPYVRRAIKSHILGGCGGWAKENANNDWTFQKIGQPSPRRKNTLKWCDILPGFWTKEVWSPNSPDLILLDLLF</sequence>
<organism evidence="1 2">
    <name type="scientific">Strongylus vulgaris</name>
    <name type="common">Blood worm</name>
    <dbReference type="NCBI Taxonomy" id="40348"/>
    <lineage>
        <taxon>Eukaryota</taxon>
        <taxon>Metazoa</taxon>
        <taxon>Ecdysozoa</taxon>
        <taxon>Nematoda</taxon>
        <taxon>Chromadorea</taxon>
        <taxon>Rhabditida</taxon>
        <taxon>Rhabditina</taxon>
        <taxon>Rhabditomorpha</taxon>
        <taxon>Strongyloidea</taxon>
        <taxon>Strongylidae</taxon>
        <taxon>Strongylus</taxon>
    </lineage>
</organism>
<dbReference type="EMBL" id="UYYB01120144">
    <property type="protein sequence ID" value="VDM82937.1"/>
    <property type="molecule type" value="Genomic_DNA"/>
</dbReference>
<evidence type="ECO:0000313" key="2">
    <source>
        <dbReference type="Proteomes" id="UP000270094"/>
    </source>
</evidence>
<accession>A0A3P7K3G2</accession>
<protein>
    <submittedName>
        <fullName evidence="1">Uncharacterized protein</fullName>
    </submittedName>
</protein>
<reference evidence="1 2" key="1">
    <citation type="submission" date="2018-11" db="EMBL/GenBank/DDBJ databases">
        <authorList>
            <consortium name="Pathogen Informatics"/>
        </authorList>
    </citation>
    <scope>NUCLEOTIDE SEQUENCE [LARGE SCALE GENOMIC DNA]</scope>
</reference>
<name>A0A3P7K3G2_STRVU</name>
<gene>
    <name evidence="1" type="ORF">SVUK_LOCUS17935</name>
</gene>
<keyword evidence="2" id="KW-1185">Reference proteome</keyword>
<dbReference type="AlphaFoldDB" id="A0A3P7K3G2"/>
<dbReference type="OrthoDB" id="5865144at2759"/>